<evidence type="ECO:0000313" key="6">
    <source>
        <dbReference type="Proteomes" id="UP000325155"/>
    </source>
</evidence>
<dbReference type="EMBL" id="CP043315">
    <property type="protein sequence ID" value="QEK37858.1"/>
    <property type="molecule type" value="Genomic_DNA"/>
</dbReference>
<dbReference type="PANTHER" id="PTHR43158">
    <property type="entry name" value="SKFA PEPTIDE EXPORT ATP-BINDING PROTEIN SKFE"/>
    <property type="match status" value="1"/>
</dbReference>
<sequence>MIFPLYIRLIKIFLHNAMKFKLRFLLLILISAIYIASNGIFPLLLYSVFVDKSTISAFIIINKKLLTNAYPQLRNLLTYKAFNAIIIDAKSHAVKTYISSDGDKSVELGQIKRLSDHMHRIINSSFNFSIHLFSFALHGLIMYRSNILLYLIPAFISYSIFYVFAIIKWTPMIKKAYAADNATNSQSILAIKYKESFHQSSSLFQDEVTTKLQKEYNAYNKQVIYIRSFALIINISLYAFFSILIYFNVPAKMESIYIMHGAMMIGQITKLFGLSRHIIGLLHGINLDIKHKKNECKNIIFSNIQAQNISFNYDDRNIIKNLSFSIQPNECILIFGNNGSGKTTLCKLISGIFLYKSGIMKNGNFELNQENQNIWRSHIIYKEKDLIVFESELEQLKNNKKWIEFFPEKNYLLDQKQFSSGEHNFLSLSASILHKKIWALVMDESLNCIDIKTGNKLIQFLKMHIPSIIISSQHEIEHDKIIKLEKEIN</sequence>
<dbReference type="GO" id="GO:0016887">
    <property type="term" value="F:ATP hydrolysis activity"/>
    <property type="evidence" value="ECO:0007669"/>
    <property type="project" value="InterPro"/>
</dbReference>
<keyword evidence="6" id="KW-1185">Reference proteome</keyword>
<evidence type="ECO:0000259" key="4">
    <source>
        <dbReference type="Pfam" id="PF00005"/>
    </source>
</evidence>
<keyword evidence="3" id="KW-0472">Membrane</keyword>
<keyword evidence="1" id="KW-0547">Nucleotide-binding</keyword>
<evidence type="ECO:0000313" key="5">
    <source>
        <dbReference type="EMBL" id="QEK37858.1"/>
    </source>
</evidence>
<feature type="transmembrane region" description="Helical" evidence="3">
    <location>
        <begin position="121"/>
        <end position="141"/>
    </location>
</feature>
<feature type="transmembrane region" description="Helical" evidence="3">
    <location>
        <begin position="224"/>
        <end position="249"/>
    </location>
</feature>
<feature type="domain" description="ABC transporter" evidence="4">
    <location>
        <begin position="320"/>
        <end position="445"/>
    </location>
</feature>
<dbReference type="Gene3D" id="3.40.50.300">
    <property type="entry name" value="P-loop containing nucleotide triphosphate hydrolases"/>
    <property type="match status" value="1"/>
</dbReference>
<protein>
    <submittedName>
        <fullName evidence="5">ABC transporter ATP-binding protein</fullName>
    </submittedName>
</protein>
<dbReference type="RefSeq" id="WP_148980705.1">
    <property type="nucleotide sequence ID" value="NZ_CP043315.1"/>
</dbReference>
<keyword evidence="2 5" id="KW-0067">ATP-binding</keyword>
<reference evidence="5 6" key="1">
    <citation type="submission" date="2019-08" db="EMBL/GenBank/DDBJ databases">
        <title>Highly reduced genomes of protist endosymbionts show evolutionary convergence.</title>
        <authorList>
            <person name="George E."/>
            <person name="Husnik F."/>
            <person name="Tashyreva D."/>
            <person name="Prokopchuk G."/>
            <person name="Horak A."/>
            <person name="Kwong W.K."/>
            <person name="Lukes J."/>
            <person name="Keeling P.J."/>
        </authorList>
    </citation>
    <scope>NUCLEOTIDE SEQUENCE [LARGE SCALE GENOMIC DNA]</scope>
    <source>
        <strain evidence="5">1605</strain>
    </source>
</reference>
<dbReference type="Pfam" id="PF00005">
    <property type="entry name" value="ABC_tran"/>
    <property type="match status" value="1"/>
</dbReference>
<dbReference type="PANTHER" id="PTHR43158:SF2">
    <property type="entry name" value="SKFA PEPTIDE EXPORT ATP-BINDING PROTEIN SKFE"/>
    <property type="match status" value="1"/>
</dbReference>
<organism evidence="5 6">
    <name type="scientific">Candidatus Cytomitobacter indipagum</name>
    <dbReference type="NCBI Taxonomy" id="2601575"/>
    <lineage>
        <taxon>Bacteria</taxon>
        <taxon>Pseudomonadati</taxon>
        <taxon>Pseudomonadota</taxon>
        <taxon>Alphaproteobacteria</taxon>
        <taxon>Holosporales</taxon>
        <taxon>Holosporaceae</taxon>
        <taxon>Candidatus Cytomitobacter</taxon>
    </lineage>
</organism>
<evidence type="ECO:0000256" key="3">
    <source>
        <dbReference type="SAM" id="Phobius"/>
    </source>
</evidence>
<dbReference type="SUPFAM" id="SSF52540">
    <property type="entry name" value="P-loop containing nucleoside triphosphate hydrolases"/>
    <property type="match status" value="1"/>
</dbReference>
<name>A0A5C0UD07_9PROT</name>
<gene>
    <name evidence="5" type="ORF">FZC35_00455</name>
</gene>
<dbReference type="Proteomes" id="UP000325155">
    <property type="component" value="Chromosome"/>
</dbReference>
<keyword evidence="3" id="KW-1133">Transmembrane helix</keyword>
<dbReference type="AlphaFoldDB" id="A0A5C0UD07"/>
<dbReference type="InterPro" id="IPR027417">
    <property type="entry name" value="P-loop_NTPase"/>
</dbReference>
<dbReference type="GO" id="GO:0005524">
    <property type="term" value="F:ATP binding"/>
    <property type="evidence" value="ECO:0007669"/>
    <property type="project" value="UniProtKB-KW"/>
</dbReference>
<proteinExistence type="predicted"/>
<evidence type="ECO:0000256" key="1">
    <source>
        <dbReference type="ARBA" id="ARBA00022741"/>
    </source>
</evidence>
<evidence type="ECO:0000256" key="2">
    <source>
        <dbReference type="ARBA" id="ARBA00022840"/>
    </source>
</evidence>
<keyword evidence="3" id="KW-0812">Transmembrane</keyword>
<dbReference type="KEGG" id="cip:FZC35_00455"/>
<feature type="transmembrane region" description="Helical" evidence="3">
    <location>
        <begin position="147"/>
        <end position="167"/>
    </location>
</feature>
<dbReference type="OrthoDB" id="9800654at2"/>
<accession>A0A5C0UD07</accession>
<dbReference type="InterPro" id="IPR003439">
    <property type="entry name" value="ABC_transporter-like_ATP-bd"/>
</dbReference>